<gene>
    <name evidence="1" type="ORF">ANCCAN_03295</name>
</gene>
<comment type="caution">
    <text evidence="1">The sequence shown here is derived from an EMBL/GenBank/DDBJ whole genome shotgun (WGS) entry which is preliminary data.</text>
</comment>
<protein>
    <submittedName>
        <fullName evidence="1">Uncharacterized protein</fullName>
    </submittedName>
</protein>
<evidence type="ECO:0000313" key="2">
    <source>
        <dbReference type="Proteomes" id="UP000252519"/>
    </source>
</evidence>
<proteinExistence type="predicted"/>
<name>A0A368H246_ANCCA</name>
<dbReference type="Proteomes" id="UP000252519">
    <property type="component" value="Unassembled WGS sequence"/>
</dbReference>
<dbReference type="EMBL" id="JOJR01000021">
    <property type="protein sequence ID" value="RCN50682.1"/>
    <property type="molecule type" value="Genomic_DNA"/>
</dbReference>
<dbReference type="AlphaFoldDB" id="A0A368H246"/>
<accession>A0A368H246</accession>
<reference evidence="1 2" key="1">
    <citation type="submission" date="2014-10" db="EMBL/GenBank/DDBJ databases">
        <title>Draft genome of the hookworm Ancylostoma caninum.</title>
        <authorList>
            <person name="Mitreva M."/>
        </authorList>
    </citation>
    <scope>NUCLEOTIDE SEQUENCE [LARGE SCALE GENOMIC DNA]</scope>
    <source>
        <strain evidence="1 2">Baltimore</strain>
    </source>
</reference>
<evidence type="ECO:0000313" key="1">
    <source>
        <dbReference type="EMBL" id="RCN50682.1"/>
    </source>
</evidence>
<keyword evidence="2" id="KW-1185">Reference proteome</keyword>
<sequence>MIDDWDVTLAAVTGMGNVISRVRSKFNPEFRLPRCRSVCIMPANLRCYVSLNQLLLFEASMWRRSTTVTFRSQFGTSAEIKKFGIFGSTTTLMSRLLSLFTRGLTSLLSYN</sequence>
<organism evidence="1 2">
    <name type="scientific">Ancylostoma caninum</name>
    <name type="common">Dog hookworm</name>
    <dbReference type="NCBI Taxonomy" id="29170"/>
    <lineage>
        <taxon>Eukaryota</taxon>
        <taxon>Metazoa</taxon>
        <taxon>Ecdysozoa</taxon>
        <taxon>Nematoda</taxon>
        <taxon>Chromadorea</taxon>
        <taxon>Rhabditida</taxon>
        <taxon>Rhabditina</taxon>
        <taxon>Rhabditomorpha</taxon>
        <taxon>Strongyloidea</taxon>
        <taxon>Ancylostomatidae</taxon>
        <taxon>Ancylostomatinae</taxon>
        <taxon>Ancylostoma</taxon>
    </lineage>
</organism>